<organism evidence="8 9">
    <name type="scientific">Leptotrombidium deliense</name>
    <dbReference type="NCBI Taxonomy" id="299467"/>
    <lineage>
        <taxon>Eukaryota</taxon>
        <taxon>Metazoa</taxon>
        <taxon>Ecdysozoa</taxon>
        <taxon>Arthropoda</taxon>
        <taxon>Chelicerata</taxon>
        <taxon>Arachnida</taxon>
        <taxon>Acari</taxon>
        <taxon>Acariformes</taxon>
        <taxon>Trombidiformes</taxon>
        <taxon>Prostigmata</taxon>
        <taxon>Anystina</taxon>
        <taxon>Parasitengona</taxon>
        <taxon>Trombiculoidea</taxon>
        <taxon>Trombiculidae</taxon>
        <taxon>Leptotrombidium</taxon>
    </lineage>
</organism>
<dbReference type="InterPro" id="IPR026686">
    <property type="entry name" value="UPF0708"/>
</dbReference>
<dbReference type="PANTHER" id="PTHR14274:SF1">
    <property type="entry name" value="SMALL INTEGRAL MEMBRANE PROTEIN 8"/>
    <property type="match status" value="1"/>
</dbReference>
<evidence type="ECO:0000256" key="7">
    <source>
        <dbReference type="SAM" id="Phobius"/>
    </source>
</evidence>
<reference evidence="8 9" key="1">
    <citation type="journal article" date="2018" name="Gigascience">
        <title>Genomes of trombidid mites reveal novel predicted allergens and laterally-transferred genes associated with secondary metabolism.</title>
        <authorList>
            <person name="Dong X."/>
            <person name="Chaisiri K."/>
            <person name="Xia D."/>
            <person name="Armstrong S.D."/>
            <person name="Fang Y."/>
            <person name="Donnelly M.J."/>
            <person name="Kadowaki T."/>
            <person name="McGarry J.W."/>
            <person name="Darby A.C."/>
            <person name="Makepeace B.L."/>
        </authorList>
    </citation>
    <scope>NUCLEOTIDE SEQUENCE [LARGE SCALE GENOMIC DNA]</scope>
    <source>
        <strain evidence="8">UoL-UT</strain>
    </source>
</reference>
<accession>A0A443SHI2</accession>
<comment type="subcellular location">
    <subcellularLocation>
        <location evidence="1">Membrane</location>
        <topology evidence="1">Single-pass membrane protein</topology>
    </subcellularLocation>
</comment>
<evidence type="ECO:0000313" key="9">
    <source>
        <dbReference type="Proteomes" id="UP000288716"/>
    </source>
</evidence>
<keyword evidence="6 7" id="KW-0472">Membrane</keyword>
<comment type="caution">
    <text evidence="8">The sequence shown here is derived from an EMBL/GenBank/DDBJ whole genome shotgun (WGS) entry which is preliminary data.</text>
</comment>
<feature type="transmembrane region" description="Helical" evidence="7">
    <location>
        <begin position="21"/>
        <end position="39"/>
    </location>
</feature>
<keyword evidence="4 7" id="KW-0812">Transmembrane</keyword>
<proteinExistence type="inferred from homology"/>
<feature type="non-terminal residue" evidence="8">
    <location>
        <position position="43"/>
    </location>
</feature>
<evidence type="ECO:0000256" key="2">
    <source>
        <dbReference type="ARBA" id="ARBA00009328"/>
    </source>
</evidence>
<sequence length="43" mass="4927">MQTTTLFRITNFELFAKPNKYVMGFGLVAITACVSYIAYMNTR</sequence>
<evidence type="ECO:0000256" key="3">
    <source>
        <dbReference type="ARBA" id="ARBA00014451"/>
    </source>
</evidence>
<dbReference type="GO" id="GO:0016020">
    <property type="term" value="C:membrane"/>
    <property type="evidence" value="ECO:0007669"/>
    <property type="project" value="UniProtKB-SubCell"/>
</dbReference>
<comment type="similarity">
    <text evidence="2">Belongs to the SMIM8 family.</text>
</comment>
<keyword evidence="5 7" id="KW-1133">Transmembrane helix</keyword>
<protein>
    <recommendedName>
        <fullName evidence="3">Small integral membrane protein 8</fullName>
    </recommendedName>
</protein>
<dbReference type="VEuPathDB" id="VectorBase:LDEU005053"/>
<evidence type="ECO:0000313" key="8">
    <source>
        <dbReference type="EMBL" id="RWS26984.1"/>
    </source>
</evidence>
<evidence type="ECO:0000256" key="5">
    <source>
        <dbReference type="ARBA" id="ARBA00022989"/>
    </source>
</evidence>
<evidence type="ECO:0000256" key="4">
    <source>
        <dbReference type="ARBA" id="ARBA00022692"/>
    </source>
</evidence>
<dbReference type="EMBL" id="NCKV01002335">
    <property type="protein sequence ID" value="RWS26984.1"/>
    <property type="molecule type" value="Genomic_DNA"/>
</dbReference>
<dbReference type="OrthoDB" id="1880105at2759"/>
<gene>
    <name evidence="8" type="ORF">B4U80_00209</name>
</gene>
<keyword evidence="9" id="KW-1185">Reference proteome</keyword>
<name>A0A443SHI2_9ACAR</name>
<evidence type="ECO:0000256" key="1">
    <source>
        <dbReference type="ARBA" id="ARBA00004167"/>
    </source>
</evidence>
<dbReference type="Proteomes" id="UP000288716">
    <property type="component" value="Unassembled WGS sequence"/>
</dbReference>
<dbReference type="AlphaFoldDB" id="A0A443SHI2"/>
<evidence type="ECO:0000256" key="6">
    <source>
        <dbReference type="ARBA" id="ARBA00023136"/>
    </source>
</evidence>
<dbReference type="PANTHER" id="PTHR14274">
    <property type="entry name" value="SMALL INTEGRAL MEMBRANE PROTEIN 8"/>
    <property type="match status" value="1"/>
</dbReference>
<dbReference type="Pfam" id="PF14937">
    <property type="entry name" value="DUF4500"/>
    <property type="match status" value="1"/>
</dbReference>